<dbReference type="GO" id="GO:0008652">
    <property type="term" value="P:amino acid biosynthetic process"/>
    <property type="evidence" value="ECO:0007669"/>
    <property type="project" value="UniProtKB-KW"/>
</dbReference>
<dbReference type="GO" id="GO:0009423">
    <property type="term" value="P:chorismate biosynthetic process"/>
    <property type="evidence" value="ECO:0007669"/>
    <property type="project" value="UniProtKB-UniRule"/>
</dbReference>
<dbReference type="Pfam" id="PF00275">
    <property type="entry name" value="EPSP_synthase"/>
    <property type="match status" value="1"/>
</dbReference>
<evidence type="ECO:0000313" key="9">
    <source>
        <dbReference type="EMBL" id="PKY66868.1"/>
    </source>
</evidence>
<comment type="catalytic activity">
    <reaction evidence="6">
        <text>3-phosphoshikimate + phosphoenolpyruvate = 5-O-(1-carboxyvinyl)-3-phosphoshikimate + phosphate</text>
        <dbReference type="Rhea" id="RHEA:21256"/>
        <dbReference type="ChEBI" id="CHEBI:43474"/>
        <dbReference type="ChEBI" id="CHEBI:57701"/>
        <dbReference type="ChEBI" id="CHEBI:58702"/>
        <dbReference type="ChEBI" id="CHEBI:145989"/>
        <dbReference type="EC" id="2.5.1.19"/>
    </reaction>
    <physiologicalReaction direction="left-to-right" evidence="6">
        <dbReference type="Rhea" id="RHEA:21257"/>
    </physiologicalReaction>
</comment>
<evidence type="ECO:0000256" key="4">
    <source>
        <dbReference type="ARBA" id="ARBA00022679"/>
    </source>
</evidence>
<dbReference type="CDD" id="cd01556">
    <property type="entry name" value="EPSP_synthase"/>
    <property type="match status" value="1"/>
</dbReference>
<dbReference type="GO" id="GO:0003866">
    <property type="term" value="F:3-phosphoshikimate 1-carboxyvinyltransferase activity"/>
    <property type="evidence" value="ECO:0007669"/>
    <property type="project" value="UniProtKB-UniRule"/>
</dbReference>
<dbReference type="HAMAP" id="MF_00210">
    <property type="entry name" value="EPSP_synth"/>
    <property type="match status" value="1"/>
</dbReference>
<comment type="function">
    <text evidence="7">Catalyzes the transfer of the enolpyruvyl moiety of phosphoenolpyruvate (PEP) to the 5-hydroxyl of shikimate-3-phosphate (S3P) to produce enolpyruvyl shikimate-3-phosphate and inorganic phosphate.</text>
</comment>
<feature type="binding site" evidence="7">
    <location>
        <position position="354"/>
    </location>
    <ligand>
        <name>phosphoenolpyruvate</name>
        <dbReference type="ChEBI" id="CHEBI:58702"/>
    </ligand>
</feature>
<evidence type="ECO:0000256" key="3">
    <source>
        <dbReference type="ARBA" id="ARBA00022605"/>
    </source>
</evidence>
<evidence type="ECO:0000256" key="2">
    <source>
        <dbReference type="ARBA" id="ARBA00009948"/>
    </source>
</evidence>
<feature type="binding site" evidence="7">
    <location>
        <position position="30"/>
    </location>
    <ligand>
        <name>3-phosphoshikimate</name>
        <dbReference type="ChEBI" id="CHEBI:145989"/>
    </ligand>
</feature>
<feature type="binding site" evidence="7">
    <location>
        <position position="202"/>
    </location>
    <ligand>
        <name>3-phosphoshikimate</name>
        <dbReference type="ChEBI" id="CHEBI:145989"/>
    </ligand>
</feature>
<evidence type="ECO:0000256" key="6">
    <source>
        <dbReference type="ARBA" id="ARBA00044633"/>
    </source>
</evidence>
<organism evidence="9 10">
    <name type="scientific">Schaalia turicensis</name>
    <dbReference type="NCBI Taxonomy" id="131111"/>
    <lineage>
        <taxon>Bacteria</taxon>
        <taxon>Bacillati</taxon>
        <taxon>Actinomycetota</taxon>
        <taxon>Actinomycetes</taxon>
        <taxon>Actinomycetales</taxon>
        <taxon>Actinomycetaceae</taxon>
        <taxon>Schaalia</taxon>
    </lineage>
</organism>
<dbReference type="PROSITE" id="PS00885">
    <property type="entry name" value="EPSP_SYNTHASE_2"/>
    <property type="match status" value="1"/>
</dbReference>
<dbReference type="GO" id="GO:0009073">
    <property type="term" value="P:aromatic amino acid family biosynthetic process"/>
    <property type="evidence" value="ECO:0007669"/>
    <property type="project" value="UniProtKB-KW"/>
</dbReference>
<reference evidence="9 10" key="1">
    <citation type="submission" date="2017-12" db="EMBL/GenBank/DDBJ databases">
        <title>Phylogenetic diversity of female urinary microbiome.</title>
        <authorList>
            <person name="Thomas-White K."/>
            <person name="Wolfe A.J."/>
        </authorList>
    </citation>
    <scope>NUCLEOTIDE SEQUENCE [LARGE SCALE GENOMIC DNA]</scope>
    <source>
        <strain evidence="9 10">UMB0250</strain>
    </source>
</reference>
<dbReference type="PANTHER" id="PTHR21090:SF5">
    <property type="entry name" value="PENTAFUNCTIONAL AROM POLYPEPTIDE"/>
    <property type="match status" value="1"/>
</dbReference>
<dbReference type="SUPFAM" id="SSF55205">
    <property type="entry name" value="EPT/RTPC-like"/>
    <property type="match status" value="1"/>
</dbReference>
<feature type="binding site" evidence="7">
    <location>
        <position position="175"/>
    </location>
    <ligand>
        <name>3-phosphoshikimate</name>
        <dbReference type="ChEBI" id="CHEBI:145989"/>
    </ligand>
</feature>
<accession>A0A2I1I6V5</accession>
<proteinExistence type="inferred from homology"/>
<dbReference type="UniPathway" id="UPA00053">
    <property type="reaction ID" value="UER00089"/>
</dbReference>
<dbReference type="InterPro" id="IPR036968">
    <property type="entry name" value="Enolpyruvate_Tfrase_sf"/>
</dbReference>
<evidence type="ECO:0000256" key="7">
    <source>
        <dbReference type="HAMAP-Rule" id="MF_00210"/>
    </source>
</evidence>
<dbReference type="Gene3D" id="3.65.10.10">
    <property type="entry name" value="Enolpyruvate transferase domain"/>
    <property type="match status" value="2"/>
</dbReference>
<comment type="subunit">
    <text evidence="7">Monomer.</text>
</comment>
<evidence type="ECO:0000313" key="10">
    <source>
        <dbReference type="Proteomes" id="UP000234545"/>
    </source>
</evidence>
<dbReference type="PIRSF" id="PIRSF000505">
    <property type="entry name" value="EPSPS"/>
    <property type="match status" value="1"/>
</dbReference>
<dbReference type="GO" id="GO:0005737">
    <property type="term" value="C:cytoplasm"/>
    <property type="evidence" value="ECO:0007669"/>
    <property type="project" value="UniProtKB-SubCell"/>
</dbReference>
<comment type="similarity">
    <text evidence="2 7">Belongs to the EPSP synthase family.</text>
</comment>
<feature type="binding site" evidence="7">
    <location>
        <position position="323"/>
    </location>
    <ligand>
        <name>3-phosphoshikimate</name>
        <dbReference type="ChEBI" id="CHEBI:145989"/>
    </ligand>
</feature>
<dbReference type="InterPro" id="IPR006264">
    <property type="entry name" value="EPSP_synthase"/>
</dbReference>
<feature type="binding site" evidence="7">
    <location>
        <position position="176"/>
    </location>
    <ligand>
        <name>3-phosphoshikimate</name>
        <dbReference type="ChEBI" id="CHEBI:145989"/>
    </ligand>
</feature>
<feature type="binding site" evidence="7">
    <location>
        <position position="350"/>
    </location>
    <ligand>
        <name>3-phosphoshikimate</name>
        <dbReference type="ChEBI" id="CHEBI:145989"/>
    </ligand>
</feature>
<dbReference type="EC" id="2.5.1.19" evidence="7"/>
<feature type="binding site" evidence="7">
    <location>
        <position position="176"/>
    </location>
    <ligand>
        <name>phosphoenolpyruvate</name>
        <dbReference type="ChEBI" id="CHEBI:58702"/>
    </ligand>
</feature>
<comment type="subcellular location">
    <subcellularLocation>
        <location evidence="7">Cytoplasm</location>
    </subcellularLocation>
</comment>
<dbReference type="Proteomes" id="UP000234545">
    <property type="component" value="Unassembled WGS sequence"/>
</dbReference>
<dbReference type="AlphaFoldDB" id="A0A2I1I6V5"/>
<feature type="binding site" evidence="7">
    <location>
        <position position="98"/>
    </location>
    <ligand>
        <name>phosphoenolpyruvate</name>
        <dbReference type="ChEBI" id="CHEBI:58702"/>
    </ligand>
</feature>
<dbReference type="InterPro" id="IPR001986">
    <property type="entry name" value="Enolpyruvate_Tfrase_dom"/>
</dbReference>
<dbReference type="NCBIfam" id="TIGR01356">
    <property type="entry name" value="aroA"/>
    <property type="match status" value="1"/>
</dbReference>
<dbReference type="PANTHER" id="PTHR21090">
    <property type="entry name" value="AROM/DEHYDROQUINATE SYNTHASE"/>
    <property type="match status" value="1"/>
</dbReference>
<feature type="domain" description="Enolpyruvate transferase" evidence="8">
    <location>
        <begin position="13"/>
        <end position="428"/>
    </location>
</feature>
<dbReference type="RefSeq" id="WP_101627375.1">
    <property type="nucleotide sequence ID" value="NZ_PKKJ01000001.1"/>
</dbReference>
<feature type="binding site" evidence="7">
    <location>
        <position position="421"/>
    </location>
    <ligand>
        <name>phosphoenolpyruvate</name>
        <dbReference type="ChEBI" id="CHEBI:58702"/>
    </ligand>
</feature>
<keyword evidence="3 7" id="KW-0028">Amino-acid biosynthesis</keyword>
<evidence type="ECO:0000256" key="5">
    <source>
        <dbReference type="ARBA" id="ARBA00023141"/>
    </source>
</evidence>
<comment type="caution">
    <text evidence="9">The sequence shown here is derived from an EMBL/GenBank/DDBJ whole genome shotgun (WGS) entry which is preliminary data.</text>
</comment>
<feature type="binding site" evidence="7">
    <location>
        <position position="26"/>
    </location>
    <ligand>
        <name>3-phosphoshikimate</name>
        <dbReference type="ChEBI" id="CHEBI:145989"/>
    </ligand>
</feature>
<dbReference type="InterPro" id="IPR023193">
    <property type="entry name" value="EPSP_synthase_CS"/>
</dbReference>
<dbReference type="InterPro" id="IPR013792">
    <property type="entry name" value="RNA3'P_cycl/enolpyr_Trfase_a/b"/>
</dbReference>
<feature type="active site" description="Proton acceptor" evidence="7">
    <location>
        <position position="323"/>
    </location>
</feature>
<feature type="binding site" evidence="7">
    <location>
        <position position="174"/>
    </location>
    <ligand>
        <name>3-phosphoshikimate</name>
        <dbReference type="ChEBI" id="CHEBI:145989"/>
    </ligand>
</feature>
<dbReference type="OrthoDB" id="9809920at2"/>
<evidence type="ECO:0000256" key="1">
    <source>
        <dbReference type="ARBA" id="ARBA00004811"/>
    </source>
</evidence>
<dbReference type="PROSITE" id="PS00104">
    <property type="entry name" value="EPSP_SYNTHASE_1"/>
    <property type="match status" value="1"/>
</dbReference>
<name>A0A2I1I6V5_9ACTO</name>
<keyword evidence="7" id="KW-0963">Cytoplasm</keyword>
<protein>
    <recommendedName>
        <fullName evidence="7">3-phosphoshikimate 1-carboxyvinyltransferase</fullName>
        <ecNumber evidence="7">2.5.1.19</ecNumber>
    </recommendedName>
    <alternativeName>
        <fullName evidence="7">5-enolpyruvylshikimate-3-phosphate synthase</fullName>
        <shortName evidence="7">EPSP synthase</shortName>
        <shortName evidence="7">EPSPS</shortName>
    </alternativeName>
</protein>
<sequence>MTSRLWQAPVASGTLDATVEIPGSKSLSARELYLAATADSPSSLTGVLDSRDTRLFMDALRLLGADIEFSGTSAHVVPLDPQAPERTDEISIDCGLSGTVMRFIPPLAALSSRITHFDGDEGARLRPLKPLLDALAQCGATITYHGEKGFLPFTIQGPLQLPAGAAITVDACASSQFVSSLLLVAPMLSHPVTISAPGKVVSLPHIEMTCQTMRAHGCDVEEIDEGTPALHSWHVINERSRGLVNSIEPDLSNAGPFLAAALVCGGKVTIPHWPAETTQAGDAWRDILPRLGADVTLHDGALIVSAKAGHIRGIDVELADIGELTPTIAALTVFADSPSLLRGIGHLRGHETDRLAALATELRACGCQVDEGTDYLAITPPTTPTPALHHAYADHRMATFAAILGLGIPGTTLDDIACTSKTLPDFPSMWASLVASSKEAYIEA</sequence>
<evidence type="ECO:0000259" key="8">
    <source>
        <dbReference type="Pfam" id="PF00275"/>
    </source>
</evidence>
<gene>
    <name evidence="7 9" type="primary">aroA</name>
    <name evidence="9" type="ORF">CYJ25_01090</name>
</gene>
<keyword evidence="4 7" id="KW-0808">Transferase</keyword>
<dbReference type="EMBL" id="PKKJ01000001">
    <property type="protein sequence ID" value="PKY66868.1"/>
    <property type="molecule type" value="Genomic_DNA"/>
</dbReference>
<keyword evidence="5 7" id="KW-0057">Aromatic amino acid biosynthesis</keyword>
<feature type="binding site" evidence="7">
    <location>
        <position position="25"/>
    </location>
    <ligand>
        <name>3-phosphoshikimate</name>
        <dbReference type="ChEBI" id="CHEBI:145989"/>
    </ligand>
</feature>
<feature type="binding site" evidence="7">
    <location>
        <position position="25"/>
    </location>
    <ligand>
        <name>phosphoenolpyruvate</name>
        <dbReference type="ChEBI" id="CHEBI:58702"/>
    </ligand>
</feature>
<feature type="binding site" evidence="7">
    <location>
        <position position="126"/>
    </location>
    <ligand>
        <name>phosphoenolpyruvate</name>
        <dbReference type="ChEBI" id="CHEBI:58702"/>
    </ligand>
</feature>
<comment type="pathway">
    <text evidence="1 7">Metabolic intermediate biosynthesis; chorismate biosynthesis; chorismate from D-erythrose 4-phosphate and phosphoenolpyruvate: step 6/7.</text>
</comment>
<comment type="caution">
    <text evidence="7">Lacks conserved residue(s) required for the propagation of feature annotation.</text>
</comment>
<feature type="binding site" evidence="7">
    <location>
        <position position="396"/>
    </location>
    <ligand>
        <name>phosphoenolpyruvate</name>
        <dbReference type="ChEBI" id="CHEBI:58702"/>
    </ligand>
</feature>